<name>A0A0M4D0I4_9BACT</name>
<accession>A0A0M4D0I4</accession>
<dbReference type="Proteomes" id="UP000057158">
    <property type="component" value="Chromosome"/>
</dbReference>
<organism evidence="1 2">
    <name type="scientific">Desulfuromonas soudanensis</name>
    <dbReference type="NCBI Taxonomy" id="1603606"/>
    <lineage>
        <taxon>Bacteria</taxon>
        <taxon>Pseudomonadati</taxon>
        <taxon>Thermodesulfobacteriota</taxon>
        <taxon>Desulfuromonadia</taxon>
        <taxon>Desulfuromonadales</taxon>
        <taxon>Desulfuromonadaceae</taxon>
        <taxon>Desulfuromonas</taxon>
    </lineage>
</organism>
<keyword evidence="2" id="KW-1185">Reference proteome</keyword>
<dbReference type="RefSeq" id="WP_053550551.1">
    <property type="nucleotide sequence ID" value="NZ_CP010802.1"/>
</dbReference>
<dbReference type="STRING" id="1603606.DSOUD_1674"/>
<proteinExistence type="predicted"/>
<sequence length="301" mass="33672">MKVLILSDNKPGHFNQSLAFAGHLHLDYEVAEVAFRSRLSKALSYLCDRLGWYVPALFVAPLLLGDYCAVVSAGSETYYANKTLARCLGCKSVAIMLPRGYRYDFSLIVAQEHDRPPLRANILTLPINLCRVVPGGVFRGEPGRRYVSLIIGGNSKQFSLEAPFMRARLEEIFRLFPEHDILVTTSRRTPPEVERILKEFPFTRSFIYSQDPVNPIPDFLAISDYVFITSDSTSMISEAVSFGAAAVEILALPAKNRDNKFSRMVARLAELGTLHLFDGEVAACRRKIDVAERLKDVHPCA</sequence>
<dbReference type="PATRIC" id="fig|1603606.3.peg.1822"/>
<evidence type="ECO:0000313" key="2">
    <source>
        <dbReference type="Proteomes" id="UP000057158"/>
    </source>
</evidence>
<dbReference type="Pfam" id="PF06258">
    <property type="entry name" value="Mito_fiss_Elm1"/>
    <property type="match status" value="1"/>
</dbReference>
<dbReference type="AlphaFoldDB" id="A0A0M4D0I4"/>
<dbReference type="KEGG" id="des:DSOUD_1674"/>
<evidence type="ECO:0008006" key="3">
    <source>
        <dbReference type="Google" id="ProtNLM"/>
    </source>
</evidence>
<evidence type="ECO:0000313" key="1">
    <source>
        <dbReference type="EMBL" id="ALC16452.1"/>
    </source>
</evidence>
<reference evidence="1 2" key="1">
    <citation type="submission" date="2015-07" db="EMBL/GenBank/DDBJ databases">
        <title>Isolation and Genomic Characterization of a Novel Halophilic Metal-Reducing Deltaproteobacterium from the Deep Subsurface.</title>
        <authorList>
            <person name="Badalamenti J.P."/>
            <person name="Summers Z.M."/>
            <person name="Gralnick J.A."/>
            <person name="Bond D.R."/>
        </authorList>
    </citation>
    <scope>NUCLEOTIDE SEQUENCE [LARGE SCALE GENOMIC DNA]</scope>
    <source>
        <strain evidence="1 2">WTL</strain>
    </source>
</reference>
<dbReference type="OrthoDB" id="1865at2"/>
<protein>
    <recommendedName>
        <fullName evidence="3">Mitochondrial fission protein ELM1</fullName>
    </recommendedName>
</protein>
<dbReference type="InterPro" id="IPR009367">
    <property type="entry name" value="Elm1-like"/>
</dbReference>
<gene>
    <name evidence="1" type="ORF">DSOUD_1674</name>
</gene>
<dbReference type="EMBL" id="CP010802">
    <property type="protein sequence ID" value="ALC16452.1"/>
    <property type="molecule type" value="Genomic_DNA"/>
</dbReference>